<keyword evidence="2 9" id="KW-0004">4Fe-4S</keyword>
<feature type="binding site" evidence="10">
    <location>
        <position position="54"/>
    </location>
    <ligand>
        <name>[4Fe-4S] cluster</name>
        <dbReference type="ChEBI" id="CHEBI:49883"/>
        <label>2</label>
    </ligand>
</feature>
<comment type="catalytic activity">
    <reaction evidence="8 9">
        <text>CO + 2 oxidized [2Fe-2S]-[ferredoxin] + H2O = 2 reduced [2Fe-2S]-[ferredoxin] + CO2 + 2 H(+)</text>
        <dbReference type="Rhea" id="RHEA:21040"/>
        <dbReference type="Rhea" id="RHEA-COMP:10000"/>
        <dbReference type="Rhea" id="RHEA-COMP:10001"/>
        <dbReference type="ChEBI" id="CHEBI:15377"/>
        <dbReference type="ChEBI" id="CHEBI:15378"/>
        <dbReference type="ChEBI" id="CHEBI:16526"/>
        <dbReference type="ChEBI" id="CHEBI:17245"/>
        <dbReference type="ChEBI" id="CHEBI:33737"/>
        <dbReference type="ChEBI" id="CHEBI:33738"/>
        <dbReference type="EC" id="1.2.7.4"/>
    </reaction>
</comment>
<organism evidence="11 12">
    <name type="scientific">Blautia pseudococcoides</name>
    <dbReference type="NCBI Taxonomy" id="1796616"/>
    <lineage>
        <taxon>Bacteria</taxon>
        <taxon>Bacillati</taxon>
        <taxon>Bacillota</taxon>
        <taxon>Clostridia</taxon>
        <taxon>Lachnospirales</taxon>
        <taxon>Lachnospiraceae</taxon>
        <taxon>Blautia</taxon>
    </lineage>
</organism>
<dbReference type="InterPro" id="IPR010047">
    <property type="entry name" value="CODH"/>
</dbReference>
<evidence type="ECO:0000256" key="9">
    <source>
        <dbReference type="PIRNR" id="PIRNR005023"/>
    </source>
</evidence>
<dbReference type="GO" id="GO:0006091">
    <property type="term" value="P:generation of precursor metabolites and energy"/>
    <property type="evidence" value="ECO:0007669"/>
    <property type="project" value="InterPro"/>
</dbReference>
<dbReference type="KEGG" id="byl:A4V09_05450"/>
<dbReference type="GO" id="GO:0050418">
    <property type="term" value="F:hydroxylamine reductase activity"/>
    <property type="evidence" value="ECO:0007669"/>
    <property type="project" value="TreeGrafter"/>
</dbReference>
<accession>A0A1C7I8J7</accession>
<dbReference type="Gene3D" id="1.20.1270.30">
    <property type="match status" value="1"/>
</dbReference>
<dbReference type="Pfam" id="PF03063">
    <property type="entry name" value="Prismane"/>
    <property type="match status" value="1"/>
</dbReference>
<dbReference type="GO" id="GO:0016151">
    <property type="term" value="F:nickel cation binding"/>
    <property type="evidence" value="ECO:0007669"/>
    <property type="project" value="InterPro"/>
</dbReference>
<dbReference type="EC" id="1.2.7.4" evidence="9"/>
<reference evidence="11" key="1">
    <citation type="submission" date="2017-04" db="EMBL/GenBank/DDBJ databases">
        <title>Complete Genome Sequences of Twelve Strains of a Stable Defined Moderately Diverse Mouse Microbiota 2 (sDMDMm2).</title>
        <authorList>
            <person name="Uchimura Y."/>
            <person name="Wyss M."/>
            <person name="Brugiroux S."/>
            <person name="Limenitakis J.P."/>
            <person name="Stecher B."/>
            <person name="McCoy K.D."/>
            <person name="Macpherson A.J."/>
        </authorList>
    </citation>
    <scope>NUCLEOTIDE SEQUENCE</scope>
    <source>
        <strain evidence="11">YL58</strain>
    </source>
</reference>
<keyword evidence="3 10" id="KW-0533">Nickel</keyword>
<dbReference type="EMBL" id="CP015405">
    <property type="protein sequence ID" value="ANU75254.1"/>
    <property type="molecule type" value="Genomic_DNA"/>
</dbReference>
<feature type="binding site" evidence="10">
    <location>
        <position position="51"/>
    </location>
    <ligand>
        <name>[4Fe-4S] cluster</name>
        <dbReference type="ChEBI" id="CHEBI:49883"/>
        <label>2</label>
    </ligand>
</feature>
<evidence type="ECO:0000313" key="12">
    <source>
        <dbReference type="Proteomes" id="UP000092574"/>
    </source>
</evidence>
<feature type="binding site" evidence="10">
    <location>
        <position position="42"/>
    </location>
    <ligand>
        <name>[4Fe-4S] cluster</name>
        <dbReference type="ChEBI" id="CHEBI:49883"/>
        <label>1</label>
        <note>ligand shared between dimeric partners</note>
    </ligand>
</feature>
<dbReference type="GO" id="GO:0004601">
    <property type="term" value="F:peroxidase activity"/>
    <property type="evidence" value="ECO:0007669"/>
    <property type="project" value="TreeGrafter"/>
</dbReference>
<feature type="binding site" evidence="10">
    <location>
        <position position="333"/>
    </location>
    <ligand>
        <name>[Ni-4Fe-4S] cluster</name>
        <dbReference type="ChEBI" id="CHEBI:47739"/>
    </ligand>
</feature>
<evidence type="ECO:0000256" key="10">
    <source>
        <dbReference type="PIRSR" id="PIRSR005023-1"/>
    </source>
</evidence>
<evidence type="ECO:0000313" key="11">
    <source>
        <dbReference type="EMBL" id="ANU75254.1"/>
    </source>
</evidence>
<evidence type="ECO:0000256" key="3">
    <source>
        <dbReference type="ARBA" id="ARBA00022596"/>
    </source>
</evidence>
<dbReference type="InterPro" id="IPR011254">
    <property type="entry name" value="Prismane-like_sf"/>
</dbReference>
<evidence type="ECO:0000256" key="4">
    <source>
        <dbReference type="ARBA" id="ARBA00022723"/>
    </source>
</evidence>
<dbReference type="InterPro" id="IPR016099">
    <property type="entry name" value="Prismane-like_a/b-sand"/>
</dbReference>
<gene>
    <name evidence="11" type="ORF">A4V09_05450</name>
</gene>
<dbReference type="InterPro" id="IPR016101">
    <property type="entry name" value="CO_DH_a-bundle"/>
</dbReference>
<feature type="binding site" evidence="10">
    <location>
        <position position="451"/>
    </location>
    <ligand>
        <name>[Ni-4Fe-4S] cluster</name>
        <dbReference type="ChEBI" id="CHEBI:47739"/>
    </ligand>
</feature>
<keyword evidence="6 9" id="KW-0408">Iron</keyword>
<keyword evidence="7 9" id="KW-0411">Iron-sulfur</keyword>
<feature type="binding site" evidence="10">
    <location>
        <position position="481"/>
    </location>
    <ligand>
        <name>[Ni-4Fe-4S] cluster</name>
        <dbReference type="ChEBI" id="CHEBI:47739"/>
    </ligand>
</feature>
<protein>
    <recommendedName>
        <fullName evidence="9">Carbon monoxide dehydrogenase</fullName>
        <ecNumber evidence="9">1.2.7.4</ecNumber>
    </recommendedName>
</protein>
<sequence length="630" mass="67981">MSEFKLTTVEEFEAATARLLETGAKVGADAWQFRVKNQTPHCKFGEEGVCCRICTMGPCRITKKAPRGICGCDVHGIVGRNYLKFTAGGSATHSDHGREICHTLYESAADGCYKVKDPDKLIRIAKEWGIETEGKDIYDLAHEVAETGLMEYGKPFGTQRFLKRAPESQQELWEKNELAPRAIDREVSCSLHMSHMGCSSKPEALVKQAIRAGLSDGWGGSMMGTEFSDVLFGTPKPIETEANLGVMVEDNVNIVVHGHDPSLSEMICEFADDPEMIAYAKEQGAKGITVSGVCCTSNEVAMRRGIPMAGNFLQQENVVLTGACEAIVVDVQCIFPALGPLSKCFHTKFITTSPIAQMPDSEFIRFDAHTAGEKAKLIVRTAIENFKNRKPELVHIPQLKQKATVGYSTEAIVKALDGVTNSQVDELGTTKPLLECITSGVLRGAVAMVGCNNPRVRPDLAHIELMKKLVANDIIIIASGCSAQAAAKAGLMDKRAKDVCGAGLKRVCELADIPPVLHMGSCVDISRMLVLAATLAKDAGLHISQLPVVGCAPEWMSEKAVSIGNYVIGSGIDTFLGVDPYACGSSEMVEILTNGTKEWVEAAFTVEKDIEKLGDAMIAKIEEKRAALGI</sequence>
<name>A0A1C7I8J7_9FIRM</name>
<dbReference type="GO" id="GO:0042542">
    <property type="term" value="P:response to hydrogen peroxide"/>
    <property type="evidence" value="ECO:0007669"/>
    <property type="project" value="TreeGrafter"/>
</dbReference>
<feature type="binding site" evidence="10">
    <location>
        <position position="70"/>
    </location>
    <ligand>
        <name>[4Fe-4S] cluster</name>
        <dbReference type="ChEBI" id="CHEBI:49883"/>
        <label>2</label>
    </ligand>
</feature>
<keyword evidence="12" id="KW-1185">Reference proteome</keyword>
<dbReference type="NCBIfam" id="TIGR01702">
    <property type="entry name" value="CO_DH_cata"/>
    <property type="match status" value="1"/>
</dbReference>
<feature type="binding site" evidence="10">
    <location>
        <position position="50"/>
    </location>
    <ligand>
        <name>[4Fe-4S] cluster</name>
        <dbReference type="ChEBI" id="CHEBI:49883"/>
        <label>1</label>
        <note>ligand shared between dimeric partners</note>
    </ligand>
</feature>
<proteinExistence type="predicted"/>
<feature type="binding site" evidence="10">
    <location>
        <position position="522"/>
    </location>
    <ligand>
        <name>[Ni-4Fe-4S] cluster</name>
        <dbReference type="ChEBI" id="CHEBI:47739"/>
    </ligand>
</feature>
<dbReference type="STRING" id="1796616.A4V09_05450"/>
<dbReference type="RefSeq" id="WP_065541464.1">
    <property type="nucleotide sequence ID" value="NZ_CP015405.2"/>
</dbReference>
<feature type="binding site" evidence="10">
    <location>
        <position position="59"/>
    </location>
    <ligand>
        <name>[4Fe-4S] cluster</name>
        <dbReference type="ChEBI" id="CHEBI:49883"/>
        <label>2</label>
    </ligand>
</feature>
<dbReference type="PIRSF" id="PIRSF005023">
    <property type="entry name" value="CODH"/>
    <property type="match status" value="1"/>
</dbReference>
<evidence type="ECO:0000256" key="6">
    <source>
        <dbReference type="ARBA" id="ARBA00023004"/>
    </source>
</evidence>
<dbReference type="PANTHER" id="PTHR30109">
    <property type="entry name" value="HYDROXYLAMINE REDUCTASE"/>
    <property type="match status" value="1"/>
</dbReference>
<comment type="cofactor">
    <cofactor evidence="1">
        <name>[4Fe-4S] cluster</name>
        <dbReference type="ChEBI" id="CHEBI:49883"/>
    </cofactor>
</comment>
<evidence type="ECO:0000256" key="2">
    <source>
        <dbReference type="ARBA" id="ARBA00022485"/>
    </source>
</evidence>
<keyword evidence="4 9" id="KW-0479">Metal-binding</keyword>
<feature type="binding site" evidence="10">
    <location>
        <position position="259"/>
    </location>
    <ligand>
        <name>[Ni-4Fe-4S] cluster</name>
        <dbReference type="ChEBI" id="CHEBI:47739"/>
    </ligand>
</feature>
<feature type="binding site" evidence="10">
    <location>
        <position position="295"/>
    </location>
    <ligand>
        <name>[Ni-4Fe-4S] cluster</name>
        <dbReference type="ChEBI" id="CHEBI:47739"/>
    </ligand>
</feature>
<evidence type="ECO:0000256" key="5">
    <source>
        <dbReference type="ARBA" id="ARBA00023002"/>
    </source>
</evidence>
<dbReference type="InterPro" id="IPR004137">
    <property type="entry name" value="HCP/CODH"/>
</dbReference>
<dbReference type="Gene3D" id="3.40.50.2030">
    <property type="match status" value="2"/>
</dbReference>
<dbReference type="GO" id="GO:0043885">
    <property type="term" value="F:anaerobic carbon-monoxide dehydrogenase activity"/>
    <property type="evidence" value="ECO:0007669"/>
    <property type="project" value="UniProtKB-UniRule"/>
</dbReference>
<dbReference type="OrthoDB" id="5478720at2"/>
<dbReference type="SUPFAM" id="SSF56821">
    <property type="entry name" value="Prismane protein-like"/>
    <property type="match status" value="1"/>
</dbReference>
<keyword evidence="5 9" id="KW-0560">Oxidoreductase</keyword>
<dbReference type="PANTHER" id="PTHR30109:SF4">
    <property type="entry name" value="CARBON MONOXIDE DEHYDROGENASE"/>
    <property type="match status" value="1"/>
</dbReference>
<evidence type="ECO:0000256" key="1">
    <source>
        <dbReference type="ARBA" id="ARBA00001966"/>
    </source>
</evidence>
<dbReference type="AlphaFoldDB" id="A0A1C7I8J7"/>
<evidence type="ECO:0000256" key="8">
    <source>
        <dbReference type="ARBA" id="ARBA00048733"/>
    </source>
</evidence>
<dbReference type="Proteomes" id="UP000092574">
    <property type="component" value="Chromosome"/>
</dbReference>
<dbReference type="GO" id="GO:0051539">
    <property type="term" value="F:4 iron, 4 sulfur cluster binding"/>
    <property type="evidence" value="ECO:0007669"/>
    <property type="project" value="UniProtKB-UniRule"/>
</dbReference>
<evidence type="ECO:0000256" key="7">
    <source>
        <dbReference type="ARBA" id="ARBA00023014"/>
    </source>
</evidence>